<evidence type="ECO:0000313" key="3">
    <source>
        <dbReference type="Proteomes" id="UP000824782"/>
    </source>
</evidence>
<dbReference type="PROSITE" id="PS50088">
    <property type="entry name" value="ANK_REPEAT"/>
    <property type="match status" value="1"/>
</dbReference>
<dbReference type="AlphaFoldDB" id="A0AAV7B092"/>
<dbReference type="InterPro" id="IPR002110">
    <property type="entry name" value="Ankyrin_rpt"/>
</dbReference>
<dbReference type="SMART" id="SM00248">
    <property type="entry name" value="ANK"/>
    <property type="match status" value="2"/>
</dbReference>
<dbReference type="PANTHER" id="PTHR22677">
    <property type="entry name" value="ANKYRIN REPEAT DOMAIN-CONTAINING PROTEIN 60"/>
    <property type="match status" value="1"/>
</dbReference>
<dbReference type="InterPro" id="IPR039323">
    <property type="entry name" value="ANKRD_45/46/60"/>
</dbReference>
<name>A0AAV7B092_ENGPU</name>
<dbReference type="EMBL" id="WNYA01000006">
    <property type="protein sequence ID" value="KAG8566440.1"/>
    <property type="molecule type" value="Genomic_DNA"/>
</dbReference>
<evidence type="ECO:0008006" key="4">
    <source>
        <dbReference type="Google" id="ProtNLM"/>
    </source>
</evidence>
<evidence type="ECO:0000256" key="1">
    <source>
        <dbReference type="PROSITE-ProRule" id="PRU00023"/>
    </source>
</evidence>
<keyword evidence="3" id="KW-1185">Reference proteome</keyword>
<dbReference type="Proteomes" id="UP000824782">
    <property type="component" value="Unassembled WGS sequence"/>
</dbReference>
<proteinExistence type="predicted"/>
<dbReference type="PANTHER" id="PTHR22677:SF3">
    <property type="entry name" value="ANKYRIN REPEAT DOMAIN-CONTAINING PROTEIN 60"/>
    <property type="match status" value="1"/>
</dbReference>
<organism evidence="2 3">
    <name type="scientific">Engystomops pustulosus</name>
    <name type="common">Tungara frog</name>
    <name type="synonym">Physalaemus pustulosus</name>
    <dbReference type="NCBI Taxonomy" id="76066"/>
    <lineage>
        <taxon>Eukaryota</taxon>
        <taxon>Metazoa</taxon>
        <taxon>Chordata</taxon>
        <taxon>Craniata</taxon>
        <taxon>Vertebrata</taxon>
        <taxon>Euteleostomi</taxon>
        <taxon>Amphibia</taxon>
        <taxon>Batrachia</taxon>
        <taxon>Anura</taxon>
        <taxon>Neobatrachia</taxon>
        <taxon>Hyloidea</taxon>
        <taxon>Leptodactylidae</taxon>
        <taxon>Leiuperinae</taxon>
        <taxon>Engystomops</taxon>
    </lineage>
</organism>
<dbReference type="CDD" id="cd17063">
    <property type="entry name" value="Ubl_ANKRD60"/>
    <property type="match status" value="1"/>
</dbReference>
<dbReference type="Pfam" id="PF12796">
    <property type="entry name" value="Ank_2"/>
    <property type="match status" value="1"/>
</dbReference>
<dbReference type="Gene3D" id="1.25.40.20">
    <property type="entry name" value="Ankyrin repeat-containing domain"/>
    <property type="match status" value="1"/>
</dbReference>
<dbReference type="SUPFAM" id="SSF54236">
    <property type="entry name" value="Ubiquitin-like"/>
    <property type="match status" value="1"/>
</dbReference>
<dbReference type="InterPro" id="IPR036770">
    <property type="entry name" value="Ankyrin_rpt-contain_sf"/>
</dbReference>
<evidence type="ECO:0000313" key="2">
    <source>
        <dbReference type="EMBL" id="KAG8566440.1"/>
    </source>
</evidence>
<sequence length="325" mass="36029">MRTERPLVAGHRGVRAVDGYPIWCVMASQGPPGTGTPRDGHFTVSVRLLPTGEKFLVPDCSPRMSVGSLKERLEVLAGVPITLQALSYLDDGDMPDTTSLRFNGIFPGAKLTMNIWKYDRIDELVKFAAAGELEKLKTMGVTQDSAFITANSARLTVKQRKEWLAARAGLGLYVATHRGHLNVLRFLIQNGCNVQYKTCCGNTPLHVAAAMGNVDCMSELLANGAQPQDTNQNGHTALDLARLCGQKTTERRLYLFNWEKRSANAPPIKTHLDSSELFAHQKFDSKLKTWRNGTYAKRYMANLISYPEFHGSHFSAPPKKIPDKK</sequence>
<dbReference type="SUPFAM" id="SSF48403">
    <property type="entry name" value="Ankyrin repeat"/>
    <property type="match status" value="1"/>
</dbReference>
<reference evidence="2" key="1">
    <citation type="thesis" date="2020" institute="ProQuest LLC" country="789 East Eisenhower Parkway, Ann Arbor, MI, USA">
        <title>Comparative Genomics and Chromosome Evolution.</title>
        <authorList>
            <person name="Mudd A.B."/>
        </authorList>
    </citation>
    <scope>NUCLEOTIDE SEQUENCE</scope>
    <source>
        <strain evidence="2">237g6f4</strain>
        <tissue evidence="2">Blood</tissue>
    </source>
</reference>
<feature type="repeat" description="ANK" evidence="1">
    <location>
        <begin position="200"/>
        <end position="232"/>
    </location>
</feature>
<protein>
    <recommendedName>
        <fullName evidence="4">Ankyrin repeat domain-containing protein 60</fullName>
    </recommendedName>
</protein>
<dbReference type="PROSITE" id="PS50297">
    <property type="entry name" value="ANK_REP_REGION"/>
    <property type="match status" value="1"/>
</dbReference>
<accession>A0AAV7B092</accession>
<comment type="caution">
    <text evidence="2">The sequence shown here is derived from an EMBL/GenBank/DDBJ whole genome shotgun (WGS) entry which is preliminary data.</text>
</comment>
<dbReference type="InterPro" id="IPR029071">
    <property type="entry name" value="Ubiquitin-like_domsf"/>
</dbReference>
<keyword evidence="1" id="KW-0040">ANK repeat</keyword>
<gene>
    <name evidence="2" type="ORF">GDO81_013253</name>
</gene>